<name>A0AAP9IZ58_BACOV</name>
<evidence type="ECO:0000313" key="2">
    <source>
        <dbReference type="EMBL" id="QDM12826.1"/>
    </source>
</evidence>
<evidence type="ECO:0000313" key="3">
    <source>
        <dbReference type="Proteomes" id="UP000318823"/>
    </source>
</evidence>
<keyword evidence="2" id="KW-0614">Plasmid</keyword>
<feature type="compositionally biased region" description="Polar residues" evidence="1">
    <location>
        <begin position="58"/>
        <end position="70"/>
    </location>
</feature>
<feature type="region of interest" description="Disordered" evidence="1">
    <location>
        <begin position="49"/>
        <end position="70"/>
    </location>
</feature>
<dbReference type="AlphaFoldDB" id="A0AAP9IZ58"/>
<proteinExistence type="predicted"/>
<dbReference type="Proteomes" id="UP000318823">
    <property type="component" value="Plasmid unnamed1"/>
</dbReference>
<evidence type="ECO:0000256" key="1">
    <source>
        <dbReference type="SAM" id="MobiDB-lite"/>
    </source>
</evidence>
<geneLocation type="plasmid" evidence="2 3">
    <name>unnamed1</name>
</geneLocation>
<dbReference type="EMBL" id="CP041396">
    <property type="protein sequence ID" value="QDM12826.1"/>
    <property type="molecule type" value="Genomic_DNA"/>
</dbReference>
<gene>
    <name evidence="2" type="ORF">DYI28_29460</name>
</gene>
<sequence>MTKTNTLESKRKLIDLPVDVMSTLSDIAKGRRMSLKSYIESLAIAAAKEMSHSEKDASTLNGMSSNKVEK</sequence>
<reference evidence="3" key="1">
    <citation type="journal article" date="2018" name="J. Anim. Genet.">
        <title>Acquired interbacterial defense systems protect against interspecies antagonism in the human gut microbiome.</title>
        <authorList>
            <person name="Ross B.D."/>
            <person name="Verster A.J."/>
            <person name="Radey M.C."/>
            <person name="Schmidtke D.T."/>
            <person name="Pope C.E."/>
            <person name="Hoffman L.R."/>
            <person name="Hajjar A."/>
            <person name="Peterson S.B."/>
            <person name="Borenstein E."/>
            <person name="Mougous J."/>
        </authorList>
    </citation>
    <scope>NUCLEOTIDE SEQUENCE [LARGE SCALE GENOMIC DNA]</scope>
    <source>
        <strain evidence="3">3725 D1 iv</strain>
        <plasmid evidence="3">unnamed1</plasmid>
    </source>
</reference>
<protein>
    <submittedName>
        <fullName evidence="2">Uncharacterized protein</fullName>
    </submittedName>
</protein>
<accession>A0AAP9IZ58</accession>
<dbReference type="RefSeq" id="WP_032845878.1">
    <property type="nucleotide sequence ID" value="NZ_CP041396.1"/>
</dbReference>
<organism evidence="2 3">
    <name type="scientific">Bacteroides ovatus</name>
    <dbReference type="NCBI Taxonomy" id="28116"/>
    <lineage>
        <taxon>Bacteria</taxon>
        <taxon>Pseudomonadati</taxon>
        <taxon>Bacteroidota</taxon>
        <taxon>Bacteroidia</taxon>
        <taxon>Bacteroidales</taxon>
        <taxon>Bacteroidaceae</taxon>
        <taxon>Bacteroides</taxon>
    </lineage>
</organism>